<dbReference type="PANTHER" id="PTHR42798">
    <property type="entry name" value="LIPOPROTEIN-RELEASING SYSTEM ATP-BINDING PROTEIN LOLD"/>
    <property type="match status" value="1"/>
</dbReference>
<reference evidence="3" key="1">
    <citation type="submission" date="2018-05" db="EMBL/GenBank/DDBJ databases">
        <authorList>
            <person name="Lanie J.A."/>
            <person name="Ng W.-L."/>
            <person name="Kazmierczak K.M."/>
            <person name="Andrzejewski T.M."/>
            <person name="Davidsen T.M."/>
            <person name="Wayne K.J."/>
            <person name="Tettelin H."/>
            <person name="Glass J.I."/>
            <person name="Rusch D."/>
            <person name="Podicherti R."/>
            <person name="Tsui H.-C.T."/>
            <person name="Winkler M.E."/>
        </authorList>
    </citation>
    <scope>NUCLEOTIDE SEQUENCE</scope>
</reference>
<evidence type="ECO:0000313" key="3">
    <source>
        <dbReference type="EMBL" id="SVC20667.1"/>
    </source>
</evidence>
<proteinExistence type="inferred from homology"/>
<evidence type="ECO:0000256" key="1">
    <source>
        <dbReference type="ARBA" id="ARBA00005417"/>
    </source>
</evidence>
<dbReference type="GO" id="GO:0016887">
    <property type="term" value="F:ATP hydrolysis activity"/>
    <property type="evidence" value="ECO:0007669"/>
    <property type="project" value="InterPro"/>
</dbReference>
<organism evidence="3">
    <name type="scientific">marine metagenome</name>
    <dbReference type="NCBI Taxonomy" id="408172"/>
    <lineage>
        <taxon>unclassified sequences</taxon>
        <taxon>metagenomes</taxon>
        <taxon>ecological metagenomes</taxon>
    </lineage>
</organism>
<dbReference type="InterPro" id="IPR027417">
    <property type="entry name" value="P-loop_NTPase"/>
</dbReference>
<sequence>MLHLLAGILIPRSGLVQVGEFELNRLDDAPRRAFRISKIGFVFQDFRLIEYLNVRENALLPYRLNPSLRLDESVGKRLSLLAEQLQLGDELDLPIDELSQGERQRAAIARALLARPGMILADEPTGNLDPVNKTRILDLLFSQTEESESTLVMVTHDHALLDRFDRVIDFANFHNPEVSRV</sequence>
<dbReference type="Gene3D" id="3.40.50.300">
    <property type="entry name" value="P-loop containing nucleotide triphosphate hydrolases"/>
    <property type="match status" value="1"/>
</dbReference>
<feature type="domain" description="ABC transporter" evidence="2">
    <location>
        <begin position="2"/>
        <end position="125"/>
    </location>
</feature>
<dbReference type="EMBL" id="UINC01079037">
    <property type="protein sequence ID" value="SVC20667.1"/>
    <property type="molecule type" value="Genomic_DNA"/>
</dbReference>
<protein>
    <recommendedName>
        <fullName evidence="2">ABC transporter domain-containing protein</fullName>
    </recommendedName>
</protein>
<gene>
    <name evidence="3" type="ORF">METZ01_LOCUS273521</name>
</gene>
<dbReference type="GO" id="GO:0005524">
    <property type="term" value="F:ATP binding"/>
    <property type="evidence" value="ECO:0007669"/>
    <property type="project" value="InterPro"/>
</dbReference>
<name>A0A382KCB6_9ZZZZ</name>
<dbReference type="PROSITE" id="PS00211">
    <property type="entry name" value="ABC_TRANSPORTER_1"/>
    <property type="match status" value="1"/>
</dbReference>
<dbReference type="AlphaFoldDB" id="A0A382KCB6"/>
<comment type="similarity">
    <text evidence="1">Belongs to the ABC transporter superfamily.</text>
</comment>
<evidence type="ECO:0000259" key="2">
    <source>
        <dbReference type="Pfam" id="PF00005"/>
    </source>
</evidence>
<dbReference type="Pfam" id="PF00005">
    <property type="entry name" value="ABC_tran"/>
    <property type="match status" value="1"/>
</dbReference>
<dbReference type="InterPro" id="IPR003439">
    <property type="entry name" value="ABC_transporter-like_ATP-bd"/>
</dbReference>
<dbReference type="SUPFAM" id="SSF52540">
    <property type="entry name" value="P-loop containing nucleoside triphosphate hydrolases"/>
    <property type="match status" value="1"/>
</dbReference>
<dbReference type="InterPro" id="IPR017871">
    <property type="entry name" value="ABC_transporter-like_CS"/>
</dbReference>
<accession>A0A382KCB6</accession>
<dbReference type="PANTHER" id="PTHR42798:SF7">
    <property type="entry name" value="ALPHA-D-RIBOSE 1-METHYLPHOSPHONATE 5-TRIPHOSPHATE SYNTHASE SUBUNIT PHNL"/>
    <property type="match status" value="1"/>
</dbReference>